<keyword evidence="5" id="KW-0560">Oxidoreductase</keyword>
<evidence type="ECO:0000259" key="6">
    <source>
        <dbReference type="Pfam" id="PF02852"/>
    </source>
</evidence>
<accession>A0A380TC75</accession>
<gene>
    <name evidence="8" type="ORF">DF3PB_2000008</name>
</gene>
<evidence type="ECO:0000256" key="2">
    <source>
        <dbReference type="ARBA" id="ARBA00007532"/>
    </source>
</evidence>
<dbReference type="PANTHER" id="PTHR43014">
    <property type="entry name" value="MERCURIC REDUCTASE"/>
    <property type="match status" value="1"/>
</dbReference>
<dbReference type="SUPFAM" id="SSF55424">
    <property type="entry name" value="FAD/NAD-linked reductases, dimerisation (C-terminal) domain"/>
    <property type="match status" value="1"/>
</dbReference>
<dbReference type="GO" id="GO:0050660">
    <property type="term" value="F:flavin adenine dinucleotide binding"/>
    <property type="evidence" value="ECO:0007669"/>
    <property type="project" value="TreeGrafter"/>
</dbReference>
<evidence type="ECO:0000259" key="7">
    <source>
        <dbReference type="Pfam" id="PF07992"/>
    </source>
</evidence>
<proteinExistence type="inferred from homology"/>
<evidence type="ECO:0000256" key="5">
    <source>
        <dbReference type="ARBA" id="ARBA00023002"/>
    </source>
</evidence>
<dbReference type="SUPFAM" id="SSF51905">
    <property type="entry name" value="FAD/NAD(P)-binding domain"/>
    <property type="match status" value="1"/>
</dbReference>
<comment type="similarity">
    <text evidence="2">Belongs to the class-I pyridine nucleotide-disulfide oxidoreductase family.</text>
</comment>
<sequence>MPEHLIVIGGGPIGCEMAQAHRRLGAKVSVLDLATILPKDAPDLVAIVRQALRADGITIEEGAKILKLERRDGGVAVVVADGEGERDIAGSHLLVAAGRRPNVEDLGLEAAGVQYSPKGIAVDQRLRTSNRRIFAAGDVAGSYQFTHLAGYHAGIVLRNALFRLPAKVDIGALPWVTYTDPELAHVGLTEAQAHAEGMDDVRVLTSPFAENDRARTERATEGLIKVVVSKRGQVLGAGIVGAHAGELILPWVLAVGQRMKIGALAGVIAPYPTLSEISKRAAGSYYTPTLFSPRTRRLVRMLRWLG</sequence>
<dbReference type="Pfam" id="PF02852">
    <property type="entry name" value="Pyr_redox_dim"/>
    <property type="match status" value="1"/>
</dbReference>
<comment type="cofactor">
    <cofactor evidence="1">
        <name>FAD</name>
        <dbReference type="ChEBI" id="CHEBI:57692"/>
    </cofactor>
</comment>
<evidence type="ECO:0000256" key="4">
    <source>
        <dbReference type="ARBA" id="ARBA00022827"/>
    </source>
</evidence>
<dbReference type="InterPro" id="IPR004099">
    <property type="entry name" value="Pyr_nucl-diS_OxRdtase_dimer"/>
</dbReference>
<reference evidence="8" key="1">
    <citation type="submission" date="2018-07" db="EMBL/GenBank/DDBJ databases">
        <authorList>
            <person name="Quirk P.G."/>
            <person name="Krulwich T.A."/>
        </authorList>
    </citation>
    <scope>NUCLEOTIDE SEQUENCE</scope>
</reference>
<feature type="domain" description="Pyridine nucleotide-disulphide oxidoreductase dimerisation" evidence="6">
    <location>
        <begin position="174"/>
        <end position="281"/>
    </location>
</feature>
<protein>
    <submittedName>
        <fullName evidence="8">Pyruvate/2-oxoglutarate dehydrogenase complex, dihydrolipoamide dehydrogenase (E3) component</fullName>
    </submittedName>
</protein>
<dbReference type="FunFam" id="3.30.390.30:FF:000001">
    <property type="entry name" value="Dihydrolipoyl dehydrogenase"/>
    <property type="match status" value="1"/>
</dbReference>
<evidence type="ECO:0000256" key="3">
    <source>
        <dbReference type="ARBA" id="ARBA00022630"/>
    </source>
</evidence>
<dbReference type="PANTHER" id="PTHR43014:SF2">
    <property type="entry name" value="MERCURIC REDUCTASE"/>
    <property type="match status" value="1"/>
</dbReference>
<dbReference type="PRINTS" id="PR00411">
    <property type="entry name" value="PNDRDTASEI"/>
</dbReference>
<dbReference type="GO" id="GO:0003955">
    <property type="term" value="F:NAD(P)H dehydrogenase (quinone) activity"/>
    <property type="evidence" value="ECO:0007669"/>
    <property type="project" value="TreeGrafter"/>
</dbReference>
<keyword evidence="3" id="KW-0285">Flavoprotein</keyword>
<dbReference type="Gene3D" id="3.30.390.30">
    <property type="match status" value="1"/>
</dbReference>
<feature type="domain" description="FAD/NAD(P)-binding" evidence="7">
    <location>
        <begin position="1"/>
        <end position="152"/>
    </location>
</feature>
<organism evidence="8">
    <name type="scientific">metagenome</name>
    <dbReference type="NCBI Taxonomy" id="256318"/>
    <lineage>
        <taxon>unclassified sequences</taxon>
        <taxon>metagenomes</taxon>
    </lineage>
</organism>
<dbReference type="AlphaFoldDB" id="A0A380TC75"/>
<keyword evidence="4" id="KW-0274">FAD</keyword>
<dbReference type="Gene3D" id="3.50.50.60">
    <property type="entry name" value="FAD/NAD(P)-binding domain"/>
    <property type="match status" value="2"/>
</dbReference>
<dbReference type="Pfam" id="PF07992">
    <property type="entry name" value="Pyr_redox_2"/>
    <property type="match status" value="1"/>
</dbReference>
<keyword evidence="8" id="KW-0670">Pyruvate</keyword>
<name>A0A380TC75_9ZZZZ</name>
<dbReference type="InterPro" id="IPR016156">
    <property type="entry name" value="FAD/NAD-linked_Rdtase_dimer_sf"/>
</dbReference>
<dbReference type="InterPro" id="IPR036188">
    <property type="entry name" value="FAD/NAD-bd_sf"/>
</dbReference>
<evidence type="ECO:0000256" key="1">
    <source>
        <dbReference type="ARBA" id="ARBA00001974"/>
    </source>
</evidence>
<dbReference type="InterPro" id="IPR023753">
    <property type="entry name" value="FAD/NAD-binding_dom"/>
</dbReference>
<dbReference type="EMBL" id="UIDG01000114">
    <property type="protein sequence ID" value="SUS05669.1"/>
    <property type="molecule type" value="Genomic_DNA"/>
</dbReference>
<dbReference type="PRINTS" id="PR00368">
    <property type="entry name" value="FADPNR"/>
</dbReference>
<evidence type="ECO:0000313" key="8">
    <source>
        <dbReference type="EMBL" id="SUS05669.1"/>
    </source>
</evidence>